<dbReference type="Pfam" id="PF12578">
    <property type="entry name" value="3-PAP"/>
    <property type="match status" value="1"/>
</dbReference>
<organism evidence="3 4">
    <name type="scientific">Patella caerulea</name>
    <name type="common">Rayed Mediterranean limpet</name>
    <dbReference type="NCBI Taxonomy" id="87958"/>
    <lineage>
        <taxon>Eukaryota</taxon>
        <taxon>Metazoa</taxon>
        <taxon>Spiralia</taxon>
        <taxon>Lophotrochozoa</taxon>
        <taxon>Mollusca</taxon>
        <taxon>Gastropoda</taxon>
        <taxon>Patellogastropoda</taxon>
        <taxon>Patelloidea</taxon>
        <taxon>Patellidae</taxon>
        <taxon>Patella</taxon>
    </lineage>
</organism>
<dbReference type="InterPro" id="IPR029021">
    <property type="entry name" value="Prot-tyrosine_phosphatase-like"/>
</dbReference>
<evidence type="ECO:0000259" key="2">
    <source>
        <dbReference type="PROSITE" id="PS51339"/>
    </source>
</evidence>
<dbReference type="InterPro" id="IPR030564">
    <property type="entry name" value="Myotubularin"/>
</dbReference>
<protein>
    <recommendedName>
        <fullName evidence="2">Myotubularin phosphatase domain-containing protein</fullName>
    </recommendedName>
</protein>
<comment type="caution">
    <text evidence="3">The sequence shown here is derived from an EMBL/GenBank/DDBJ whole genome shotgun (WGS) entry which is preliminary data.</text>
</comment>
<dbReference type="CDD" id="cd14537">
    <property type="entry name" value="PTP-MTMR10-like"/>
    <property type="match status" value="1"/>
</dbReference>
<dbReference type="AlphaFoldDB" id="A0AAN8PTZ6"/>
<dbReference type="PANTHER" id="PTHR10807:SF110">
    <property type="entry name" value="FI17948P1"/>
    <property type="match status" value="1"/>
</dbReference>
<reference evidence="3 4" key="1">
    <citation type="submission" date="2024-01" db="EMBL/GenBank/DDBJ databases">
        <title>The genome of the rayed Mediterranean limpet Patella caerulea (Linnaeus, 1758).</title>
        <authorList>
            <person name="Anh-Thu Weber A."/>
            <person name="Halstead-Nussloch G."/>
        </authorList>
    </citation>
    <scope>NUCLEOTIDE SEQUENCE [LARGE SCALE GENOMIC DNA]</scope>
    <source>
        <strain evidence="3">AATW-2023a</strain>
        <tissue evidence="3">Whole specimen</tissue>
    </source>
</reference>
<name>A0AAN8PTZ6_PATCE</name>
<dbReference type="Pfam" id="PF06602">
    <property type="entry name" value="Myotub-related"/>
    <property type="match status" value="2"/>
</dbReference>
<evidence type="ECO:0000256" key="1">
    <source>
        <dbReference type="ARBA" id="ARBA00007471"/>
    </source>
</evidence>
<dbReference type="Proteomes" id="UP001347796">
    <property type="component" value="Unassembled WGS sequence"/>
</dbReference>
<dbReference type="InterPro" id="IPR011993">
    <property type="entry name" value="PH-like_dom_sf"/>
</dbReference>
<feature type="domain" description="Myotubularin phosphatase" evidence="2">
    <location>
        <begin position="206"/>
        <end position="605"/>
    </location>
</feature>
<dbReference type="Gene3D" id="2.30.29.30">
    <property type="entry name" value="Pleckstrin-homology domain (PH domain)/Phosphotyrosine-binding domain (PTB)"/>
    <property type="match status" value="1"/>
</dbReference>
<dbReference type="InterPro" id="IPR022587">
    <property type="entry name" value="MTMR12-like_C"/>
</dbReference>
<dbReference type="EMBL" id="JAZGQO010000008">
    <property type="protein sequence ID" value="KAK6178931.1"/>
    <property type="molecule type" value="Genomic_DNA"/>
</dbReference>
<sequence>MSRRFKSYLYRSDVEMKEKGKAEEVEQNASKFFDKDLEPNLLPGEKIISYAKSVLKFDPFMNKKQGTSGHLFVTNFKVSFVTADKSSYEEVPSKSAIKRQRNKLIDENDIPLTNISNIYQCISGSKKKKMTSGNIVSGQTKYLELYCKDFQIHTFGFKFTNKEEGKAIVNAIVHHTFPTRADLLFAYDFGDCFQEQGGSEDAFPEYNCSKDWENEMSRQNCKGWRVTDVNINYNLSTSLSEYFVVPGQLLNSDLLQAAGQFPSGRILVWSFSLPNGISLSRISQVQQESEFKIFEVKMLSAIKQTCGNSIEPEVIDLTKCCPTVKEVQQSYEKLKELCMTVSIKEFVTNDLSWYSNLDNTQWLQSICKCLQTTDDVKKLMVNGKKDVVLKEEQSYDISCIICSLVQICLDPYYRTITGFQQLIQREWIALGHPFQKRHNLIAATEAEQSPVFLMFLDCVWQLMEQFPSCFAFTETYLTTLWDSVHLGIFKTFLFDNCHQQKKFLKEGRKLKQVNLPSVWKWNMQFSDDDLLLFNNPLYNIKNLKIAQGIKNGTSKETALVLRDKLYAKKLTELYRDDDKQLFYVNVEVLHPSYTSAVIKLWKQCYLRWNSPAEIIGGGNPSQYLQQCLLVEEIINLHHTMLKLQKKQSQKRPKSELIFQNDGLKSPTFLDSTYLTSSFPFTPNPTNQGQMNSFVYTPLSSYLQHSVIDYDYTDAVE</sequence>
<keyword evidence="4" id="KW-1185">Reference proteome</keyword>
<proteinExistence type="inferred from homology"/>
<accession>A0AAN8PTZ6</accession>
<gene>
    <name evidence="3" type="ORF">SNE40_011405</name>
</gene>
<dbReference type="SUPFAM" id="SSF50729">
    <property type="entry name" value="PH domain-like"/>
    <property type="match status" value="1"/>
</dbReference>
<dbReference type="PROSITE" id="PS51339">
    <property type="entry name" value="PPASE_MYOTUBULARIN"/>
    <property type="match status" value="1"/>
</dbReference>
<dbReference type="GO" id="GO:0046856">
    <property type="term" value="P:phosphatidylinositol dephosphorylation"/>
    <property type="evidence" value="ECO:0007669"/>
    <property type="project" value="TreeGrafter"/>
</dbReference>
<dbReference type="GO" id="GO:0005737">
    <property type="term" value="C:cytoplasm"/>
    <property type="evidence" value="ECO:0007669"/>
    <property type="project" value="TreeGrafter"/>
</dbReference>
<evidence type="ECO:0000313" key="4">
    <source>
        <dbReference type="Proteomes" id="UP001347796"/>
    </source>
</evidence>
<dbReference type="SUPFAM" id="SSF52799">
    <property type="entry name" value="(Phosphotyrosine protein) phosphatases II"/>
    <property type="match status" value="1"/>
</dbReference>
<evidence type="ECO:0000313" key="3">
    <source>
        <dbReference type="EMBL" id="KAK6178931.1"/>
    </source>
</evidence>
<dbReference type="InterPro" id="IPR010569">
    <property type="entry name" value="Myotubularin-like_Pase_dom"/>
</dbReference>
<dbReference type="PANTHER" id="PTHR10807">
    <property type="entry name" value="MYOTUBULARIN-RELATED"/>
    <property type="match status" value="1"/>
</dbReference>
<dbReference type="GO" id="GO:0016020">
    <property type="term" value="C:membrane"/>
    <property type="evidence" value="ECO:0007669"/>
    <property type="project" value="TreeGrafter"/>
</dbReference>
<comment type="similarity">
    <text evidence="1">Belongs to the protein-tyrosine phosphatase family. Non-receptor class myotubularin subfamily.</text>
</comment>